<comment type="caution">
    <text evidence="1">The sequence shown here is derived from an EMBL/GenBank/DDBJ whole genome shotgun (WGS) entry which is preliminary data.</text>
</comment>
<sequence>RDWKLILNESRPPELYKMADGWIEKENLADKRVFRKVRKALETKIQNVWKW</sequence>
<name>X0SP65_9ZZZZ</name>
<accession>X0SP65</accession>
<feature type="non-terminal residue" evidence="1">
    <location>
        <position position="1"/>
    </location>
</feature>
<evidence type="ECO:0000313" key="1">
    <source>
        <dbReference type="EMBL" id="GAF77652.1"/>
    </source>
</evidence>
<reference evidence="1" key="1">
    <citation type="journal article" date="2014" name="Front. Microbiol.">
        <title>High frequency of phylogenetically diverse reductive dehalogenase-homologous genes in deep subseafloor sedimentary metagenomes.</title>
        <authorList>
            <person name="Kawai M."/>
            <person name="Futagami T."/>
            <person name="Toyoda A."/>
            <person name="Takaki Y."/>
            <person name="Nishi S."/>
            <person name="Hori S."/>
            <person name="Arai W."/>
            <person name="Tsubouchi T."/>
            <person name="Morono Y."/>
            <person name="Uchiyama I."/>
            <person name="Ito T."/>
            <person name="Fujiyama A."/>
            <person name="Inagaki F."/>
            <person name="Takami H."/>
        </authorList>
    </citation>
    <scope>NUCLEOTIDE SEQUENCE</scope>
    <source>
        <strain evidence="1">Expedition CK06-06</strain>
    </source>
</reference>
<dbReference type="EMBL" id="BARS01001880">
    <property type="protein sequence ID" value="GAF77652.1"/>
    <property type="molecule type" value="Genomic_DNA"/>
</dbReference>
<proteinExistence type="predicted"/>
<gene>
    <name evidence="1" type="ORF">S01H1_03450</name>
</gene>
<dbReference type="AlphaFoldDB" id="X0SP65"/>
<dbReference type="Gene3D" id="3.30.1120.10">
    <property type="match status" value="1"/>
</dbReference>
<protein>
    <submittedName>
        <fullName evidence="1">Uncharacterized protein</fullName>
    </submittedName>
</protein>
<organism evidence="1">
    <name type="scientific">marine sediment metagenome</name>
    <dbReference type="NCBI Taxonomy" id="412755"/>
    <lineage>
        <taxon>unclassified sequences</taxon>
        <taxon>metagenomes</taxon>
        <taxon>ecological metagenomes</taxon>
    </lineage>
</organism>